<feature type="repeat" description="TPR" evidence="1">
    <location>
        <begin position="300"/>
        <end position="333"/>
    </location>
</feature>
<proteinExistence type="predicted"/>
<dbReference type="SUPFAM" id="SSF48452">
    <property type="entry name" value="TPR-like"/>
    <property type="match status" value="1"/>
</dbReference>
<evidence type="ECO:0000256" key="1">
    <source>
        <dbReference type="PROSITE-ProRule" id="PRU00339"/>
    </source>
</evidence>
<name>A0AA97AJE0_9CYAN</name>
<evidence type="ECO:0000313" key="2">
    <source>
        <dbReference type="EMBL" id="WNZ24811.1"/>
    </source>
</evidence>
<protein>
    <submittedName>
        <fullName evidence="2">Tetratricopeptide repeat protein</fullName>
    </submittedName>
</protein>
<gene>
    <name evidence="2" type="ORF">HJG54_19485</name>
</gene>
<organism evidence="2">
    <name type="scientific">Leptolyngbya sp. NK1-12</name>
    <dbReference type="NCBI Taxonomy" id="2547451"/>
    <lineage>
        <taxon>Bacteria</taxon>
        <taxon>Bacillati</taxon>
        <taxon>Cyanobacteriota</taxon>
        <taxon>Cyanophyceae</taxon>
        <taxon>Leptolyngbyales</taxon>
        <taxon>Leptolyngbyaceae</taxon>
        <taxon>Leptolyngbya group</taxon>
        <taxon>Leptolyngbya</taxon>
    </lineage>
</organism>
<dbReference type="RefSeq" id="WP_316430788.1">
    <property type="nucleotide sequence ID" value="NZ_CP053586.1"/>
</dbReference>
<dbReference type="Gene3D" id="1.25.40.10">
    <property type="entry name" value="Tetratricopeptide repeat domain"/>
    <property type="match status" value="2"/>
</dbReference>
<dbReference type="PROSITE" id="PS50005">
    <property type="entry name" value="TPR"/>
    <property type="match status" value="2"/>
</dbReference>
<dbReference type="AlphaFoldDB" id="A0AA97AJE0"/>
<keyword evidence="1" id="KW-0802">TPR repeat</keyword>
<dbReference type="PANTHER" id="PTHR10098">
    <property type="entry name" value="RAPSYN-RELATED"/>
    <property type="match status" value="1"/>
</dbReference>
<dbReference type="InterPro" id="IPR011990">
    <property type="entry name" value="TPR-like_helical_dom_sf"/>
</dbReference>
<feature type="repeat" description="TPR" evidence="1">
    <location>
        <begin position="261"/>
        <end position="294"/>
    </location>
</feature>
<sequence length="521" mass="57943">MAHRVLITSCYDVKLPPDWRLRSLHREMVPALRGAELQKKYERLSAFSPDSQVEPALQEQAKRAADGNPRLLEWLNKLLLAGDVDTGAILPQIAAKAAEFREAILAEALLAQQSEALKQLLARGLVYELPVPEAAMMAVWDGIPAVERQRQWAIDLGLLEAFPLSQTPVYRVSRLLAPLLPNLDPALLPAAATTLYRLWWQASETLTEEQRQEMHRLALAAGQAEIAAEIGSALAHRWYSQSRFREAVELCQNTLAIAPDYRIYHSLARSETPLGQVSAALAHYQQALETCPEAEVRERAAILHNSAGIYAQQGQVEQALSLYQQSLQLKEAIGDVQGKAATLANMAYLAGQQGDLVQQLQLNLQAAEALARIWAYPDLVTVLSNLGTSAPAHRLAYLAQALWLGLRIQLPFDRKMGLLHVLFQAVPQADALEPLLATTALLLCQSQGKDHPHSEQWQQQALEMIVYAAQNQDVNFETEADLRAWLTEAQLNDPESFLPRLSQQLEALVGEQWLFDRRAFG</sequence>
<dbReference type="SMART" id="SM00028">
    <property type="entry name" value="TPR"/>
    <property type="match status" value="2"/>
</dbReference>
<dbReference type="InterPro" id="IPR019734">
    <property type="entry name" value="TPR_rpt"/>
</dbReference>
<dbReference type="EMBL" id="CP053586">
    <property type="protein sequence ID" value="WNZ24811.1"/>
    <property type="molecule type" value="Genomic_DNA"/>
</dbReference>
<accession>A0AA97AJE0</accession>
<reference evidence="2" key="1">
    <citation type="submission" date="2020-05" db="EMBL/GenBank/DDBJ databases">
        <authorList>
            <person name="Zhu T."/>
            <person name="Keshari N."/>
            <person name="Lu X."/>
        </authorList>
    </citation>
    <scope>NUCLEOTIDE SEQUENCE</scope>
    <source>
        <strain evidence="2">NK1-12</strain>
    </source>
</reference>
<dbReference type="Pfam" id="PF13424">
    <property type="entry name" value="TPR_12"/>
    <property type="match status" value="1"/>
</dbReference>